<evidence type="ECO:0000256" key="7">
    <source>
        <dbReference type="ARBA" id="ARBA00023315"/>
    </source>
</evidence>
<comment type="catalytic activity">
    <reaction evidence="8">
        <text>N-terminal S-1,2-diacyl-sn-glyceryl-L-cysteinyl-[lipoprotein] + a glycerophospholipid = N-acyl-S-1,2-diacyl-sn-glyceryl-L-cysteinyl-[lipoprotein] + a 2-acyl-sn-glycero-3-phospholipid + H(+)</text>
        <dbReference type="Rhea" id="RHEA:48228"/>
        <dbReference type="Rhea" id="RHEA-COMP:14681"/>
        <dbReference type="Rhea" id="RHEA-COMP:14684"/>
        <dbReference type="ChEBI" id="CHEBI:15378"/>
        <dbReference type="ChEBI" id="CHEBI:136912"/>
        <dbReference type="ChEBI" id="CHEBI:140656"/>
        <dbReference type="ChEBI" id="CHEBI:140657"/>
        <dbReference type="ChEBI" id="CHEBI:140660"/>
        <dbReference type="EC" id="2.3.1.269"/>
    </reaction>
</comment>
<dbReference type="Pfam" id="PF20154">
    <property type="entry name" value="LNT_N"/>
    <property type="match status" value="1"/>
</dbReference>
<dbReference type="InterPro" id="IPR004563">
    <property type="entry name" value="Apolipo_AcylTrfase"/>
</dbReference>
<keyword evidence="4 8" id="KW-0812">Transmembrane</keyword>
<feature type="transmembrane region" description="Helical" evidence="8">
    <location>
        <begin position="190"/>
        <end position="209"/>
    </location>
</feature>
<feature type="transmembrane region" description="Helical" evidence="8">
    <location>
        <begin position="83"/>
        <end position="106"/>
    </location>
</feature>
<gene>
    <name evidence="8" type="primary">lnt</name>
    <name evidence="10" type="ORF">SAMN02745199_0917</name>
</gene>
<proteinExistence type="inferred from homology"/>
<evidence type="ECO:0000256" key="5">
    <source>
        <dbReference type="ARBA" id="ARBA00022989"/>
    </source>
</evidence>
<evidence type="ECO:0000256" key="8">
    <source>
        <dbReference type="HAMAP-Rule" id="MF_01148"/>
    </source>
</evidence>
<dbReference type="InterPro" id="IPR003010">
    <property type="entry name" value="C-N_Hydrolase"/>
</dbReference>
<keyword evidence="2 8" id="KW-1003">Cell membrane</keyword>
<feature type="transmembrane region" description="Helical" evidence="8">
    <location>
        <begin position="467"/>
        <end position="483"/>
    </location>
</feature>
<dbReference type="EC" id="2.3.1.269" evidence="8"/>
<dbReference type="Proteomes" id="UP000242592">
    <property type="component" value="Unassembled WGS sequence"/>
</dbReference>
<dbReference type="PROSITE" id="PS50263">
    <property type="entry name" value="CN_HYDROLASE"/>
    <property type="match status" value="1"/>
</dbReference>
<dbReference type="HAMAP" id="MF_01148">
    <property type="entry name" value="Lnt"/>
    <property type="match status" value="1"/>
</dbReference>
<keyword evidence="11" id="KW-1185">Reference proteome</keyword>
<feature type="domain" description="CN hydrolase" evidence="9">
    <location>
        <begin position="216"/>
        <end position="458"/>
    </location>
</feature>
<keyword evidence="10" id="KW-0449">Lipoprotein</keyword>
<dbReference type="Pfam" id="PF00795">
    <property type="entry name" value="CN_hydrolase"/>
    <property type="match status" value="1"/>
</dbReference>
<name>A0A1M5SJS3_9BACT</name>
<accession>A0A1M5SJS3</accession>
<dbReference type="GO" id="GO:0016410">
    <property type="term" value="F:N-acyltransferase activity"/>
    <property type="evidence" value="ECO:0007669"/>
    <property type="project" value="UniProtKB-UniRule"/>
</dbReference>
<feature type="transmembrane region" description="Helical" evidence="8">
    <location>
        <begin position="44"/>
        <end position="63"/>
    </location>
</feature>
<comment type="pathway">
    <text evidence="8">Protein modification; lipoprotein biosynthesis (N-acyl transfer).</text>
</comment>
<reference evidence="11" key="1">
    <citation type="submission" date="2016-11" db="EMBL/GenBank/DDBJ databases">
        <authorList>
            <person name="Varghese N."/>
            <person name="Submissions S."/>
        </authorList>
    </citation>
    <scope>NUCLEOTIDE SEQUENCE [LARGE SCALE GENOMIC DNA]</scope>
    <source>
        <strain evidence="11">DSM 15807</strain>
    </source>
</reference>
<comment type="function">
    <text evidence="8">Catalyzes the phospholipid dependent N-acylation of the N-terminal cysteine of apolipoprotein, the last step in lipoprotein maturation.</text>
</comment>
<dbReference type="AlphaFoldDB" id="A0A1M5SJS3"/>
<dbReference type="UniPathway" id="UPA00666"/>
<keyword evidence="6 8" id="KW-0472">Membrane</keyword>
<keyword evidence="3 8" id="KW-0808">Transferase</keyword>
<dbReference type="NCBIfam" id="TIGR00546">
    <property type="entry name" value="lnt"/>
    <property type="match status" value="1"/>
</dbReference>
<sequence length="492" mass="57053">MIFVFLSSILTALSMPGFFWGGLVWFSLIPLFSGLEKKSYWLKVLYIFLFFYTFFFISLYWVIPVLTKNLPEFFGRFNSIVGFGAFLLLCLLETLPFLLFAVLYAYFIPRIKNNIPKALFVASIYSISDFIRGIGDLGFTGGRLSDALFKDIGIIQSVAFIGTIGLTFLIVLVNYLLYLNFKNLNKFVPIMFLTISSIYLINNFILNVLPTNKANIPIVAVQTNYDQHVKYSITNQKILEDIEQILKSTPNYLHVFPEATFPTSDIRNTNINEFFKNISYKKPIIIGFPTYDDDGKIYNSAVVYSNGKYIGKYDKIRLFPFVEFLPYEKIFKTFSFLKGVSYFNEGKSFKIFEINNFPHTGIQICFESYFGEISRNLTNQGAEILFVITNDGWYKYNTALWQHFSKSIFRAVENRRYVVQVSNKGITGVVDYFGRINQIIPLRSENYAIFNIKAENKTTIYSKYGDWFIYIALICSFIIPIVYRNKPSKKFF</sequence>
<dbReference type="RefSeq" id="WP_073072737.1">
    <property type="nucleotide sequence ID" value="NZ_FQXN01000003.1"/>
</dbReference>
<evidence type="ECO:0000256" key="4">
    <source>
        <dbReference type="ARBA" id="ARBA00022692"/>
    </source>
</evidence>
<dbReference type="CDD" id="cd07571">
    <property type="entry name" value="ALP_N-acyl_transferase"/>
    <property type="match status" value="1"/>
</dbReference>
<dbReference type="SUPFAM" id="SSF56317">
    <property type="entry name" value="Carbon-nitrogen hydrolase"/>
    <property type="match status" value="1"/>
</dbReference>
<evidence type="ECO:0000256" key="1">
    <source>
        <dbReference type="ARBA" id="ARBA00004651"/>
    </source>
</evidence>
<feature type="transmembrane region" description="Helical" evidence="8">
    <location>
        <begin position="6"/>
        <end position="32"/>
    </location>
</feature>
<keyword evidence="7 8" id="KW-0012">Acyltransferase</keyword>
<dbReference type="OrthoDB" id="9811121at2"/>
<evidence type="ECO:0000313" key="10">
    <source>
        <dbReference type="EMBL" id="SHH38804.1"/>
    </source>
</evidence>
<dbReference type="InterPro" id="IPR045378">
    <property type="entry name" value="LNT_N"/>
</dbReference>
<comment type="similarity">
    <text evidence="8">Belongs to the CN hydrolase family. Apolipoprotein N-acyltransferase subfamily.</text>
</comment>
<feature type="transmembrane region" description="Helical" evidence="8">
    <location>
        <begin position="154"/>
        <end position="178"/>
    </location>
</feature>
<protein>
    <recommendedName>
        <fullName evidence="8">Apolipoprotein N-acyltransferase</fullName>
        <shortName evidence="8">ALP N-acyltransferase</shortName>
        <ecNumber evidence="8">2.3.1.269</ecNumber>
    </recommendedName>
</protein>
<evidence type="ECO:0000259" key="9">
    <source>
        <dbReference type="PROSITE" id="PS50263"/>
    </source>
</evidence>
<comment type="subcellular location">
    <subcellularLocation>
        <location evidence="1 8">Cell membrane</location>
        <topology evidence="1 8">Multi-pass membrane protein</topology>
    </subcellularLocation>
</comment>
<dbReference type="STRING" id="1123380.SAMN02745199_0917"/>
<dbReference type="GO" id="GO:0042158">
    <property type="term" value="P:lipoprotein biosynthetic process"/>
    <property type="evidence" value="ECO:0007669"/>
    <property type="project" value="UniProtKB-UniRule"/>
</dbReference>
<evidence type="ECO:0000256" key="3">
    <source>
        <dbReference type="ARBA" id="ARBA00022679"/>
    </source>
</evidence>
<dbReference type="InterPro" id="IPR036526">
    <property type="entry name" value="C-N_Hydrolase_sf"/>
</dbReference>
<dbReference type="Gene3D" id="3.60.110.10">
    <property type="entry name" value="Carbon-nitrogen hydrolase"/>
    <property type="match status" value="1"/>
</dbReference>
<evidence type="ECO:0000256" key="6">
    <source>
        <dbReference type="ARBA" id="ARBA00023136"/>
    </source>
</evidence>
<evidence type="ECO:0000256" key="2">
    <source>
        <dbReference type="ARBA" id="ARBA00022475"/>
    </source>
</evidence>
<keyword evidence="5 8" id="KW-1133">Transmembrane helix</keyword>
<dbReference type="PANTHER" id="PTHR38686:SF1">
    <property type="entry name" value="APOLIPOPROTEIN N-ACYLTRANSFERASE"/>
    <property type="match status" value="1"/>
</dbReference>
<dbReference type="PANTHER" id="PTHR38686">
    <property type="entry name" value="APOLIPOPROTEIN N-ACYLTRANSFERASE"/>
    <property type="match status" value="1"/>
</dbReference>
<evidence type="ECO:0000313" key="11">
    <source>
        <dbReference type="Proteomes" id="UP000242592"/>
    </source>
</evidence>
<dbReference type="EMBL" id="FQXN01000003">
    <property type="protein sequence ID" value="SHH38804.1"/>
    <property type="molecule type" value="Genomic_DNA"/>
</dbReference>
<organism evidence="10 11">
    <name type="scientific">Thermosipho atlanticus DSM 15807</name>
    <dbReference type="NCBI Taxonomy" id="1123380"/>
    <lineage>
        <taxon>Bacteria</taxon>
        <taxon>Thermotogati</taxon>
        <taxon>Thermotogota</taxon>
        <taxon>Thermotogae</taxon>
        <taxon>Thermotogales</taxon>
        <taxon>Fervidobacteriaceae</taxon>
        <taxon>Thermosipho</taxon>
    </lineage>
</organism>
<dbReference type="GO" id="GO:0005886">
    <property type="term" value="C:plasma membrane"/>
    <property type="evidence" value="ECO:0007669"/>
    <property type="project" value="UniProtKB-SubCell"/>
</dbReference>